<dbReference type="EMBL" id="CBTN010000030">
    <property type="protein sequence ID" value="CDH55552.1"/>
    <property type="molecule type" value="Genomic_DNA"/>
</dbReference>
<organism evidence="1 2">
    <name type="scientific">Lichtheimia corymbifera JMRC:FSU:9682</name>
    <dbReference type="NCBI Taxonomy" id="1263082"/>
    <lineage>
        <taxon>Eukaryota</taxon>
        <taxon>Fungi</taxon>
        <taxon>Fungi incertae sedis</taxon>
        <taxon>Mucoromycota</taxon>
        <taxon>Mucoromycotina</taxon>
        <taxon>Mucoromycetes</taxon>
        <taxon>Mucorales</taxon>
        <taxon>Lichtheimiaceae</taxon>
        <taxon>Lichtheimia</taxon>
    </lineage>
</organism>
<dbReference type="VEuPathDB" id="FungiDB:LCOR_06687.1"/>
<gene>
    <name evidence="1" type="ORF">LCOR_06687.1</name>
</gene>
<dbReference type="OrthoDB" id="2242533at2759"/>
<accession>A0A068S143</accession>
<evidence type="ECO:0000313" key="2">
    <source>
        <dbReference type="Proteomes" id="UP000027586"/>
    </source>
</evidence>
<dbReference type="Proteomes" id="UP000027586">
    <property type="component" value="Unassembled WGS sequence"/>
</dbReference>
<protein>
    <submittedName>
        <fullName evidence="1">Uncharacterized protein</fullName>
    </submittedName>
</protein>
<evidence type="ECO:0000313" key="1">
    <source>
        <dbReference type="EMBL" id="CDH55552.1"/>
    </source>
</evidence>
<reference evidence="1" key="1">
    <citation type="submission" date="2013-08" db="EMBL/GenBank/DDBJ databases">
        <title>Gene expansion shapes genome architecture in the human pathogen Lichtheimia corymbifera: an evolutionary genomics analysis in the ancient terrestrial Mucorales (Mucoromycotina).</title>
        <authorList>
            <person name="Schwartze V.U."/>
            <person name="Winter S."/>
            <person name="Shelest E."/>
            <person name="Marcet-Houben M."/>
            <person name="Horn F."/>
            <person name="Wehner S."/>
            <person name="Hoffmann K."/>
            <person name="Riege K."/>
            <person name="Sammeth M."/>
            <person name="Nowrousian M."/>
            <person name="Valiante V."/>
            <person name="Linde J."/>
            <person name="Jacobsen I.D."/>
            <person name="Marz M."/>
            <person name="Brakhage A.A."/>
            <person name="Gabaldon T."/>
            <person name="Bocker S."/>
            <person name="Voigt K."/>
        </authorList>
    </citation>
    <scope>NUCLEOTIDE SEQUENCE [LARGE SCALE GENOMIC DNA]</scope>
    <source>
        <strain evidence="1">FSU 9682</strain>
    </source>
</reference>
<proteinExistence type="predicted"/>
<dbReference type="AlphaFoldDB" id="A0A068S143"/>
<comment type="caution">
    <text evidence="1">The sequence shown here is derived from an EMBL/GenBank/DDBJ whole genome shotgun (WGS) entry which is preliminary data.</text>
</comment>
<name>A0A068S143_9FUNG</name>
<sequence>MASDSDIEQLVESREQEDTRLQILMSQRRKRKLDSMIDEEASAASSSVTRHRQDVSRQALLADIWLKAAQLHGTYAQQNVLEKAFVFLTMNSVINLTFDYPKLANINTEKFDDYKEENGFAQLKLRQLDANVLETIKQHVLSEVRYANIEANYVSFHHAGSLMIFEYQKESINSWRTLSENDIFRLFSSPIFEIIFEHSVVKLRSGETTNVGSAEVRAVQAKAAGVRPRGAFKVDLRLVLLNDKIEYDLANCEFAKSGDIQRKVLTDNAKVVVEAKCIMDFLVLNGRLNHEEAKKIQVVNLQACGLKMQLVALKLDQDGNGYVAQPIGSIIKLPTTMDTIPTFFQVGLPLLQYMKDVAEKNAMVLQDAFNRDSSSVDSQRSPHPTGFIKKTWLGPYSPETNSIPPIPY</sequence>
<keyword evidence="2" id="KW-1185">Reference proteome</keyword>